<feature type="region of interest" description="Disordered" evidence="1">
    <location>
        <begin position="1"/>
        <end position="24"/>
    </location>
</feature>
<proteinExistence type="predicted"/>
<dbReference type="AlphaFoldDB" id="A0AAV7QB32"/>
<protein>
    <submittedName>
        <fullName evidence="2">Uncharacterized protein</fullName>
    </submittedName>
</protein>
<dbReference type="EMBL" id="JANPWB010000010">
    <property type="protein sequence ID" value="KAJ1137757.1"/>
    <property type="molecule type" value="Genomic_DNA"/>
</dbReference>
<accession>A0AAV7QB32</accession>
<keyword evidence="3" id="KW-1185">Reference proteome</keyword>
<name>A0AAV7QB32_PLEWA</name>
<evidence type="ECO:0000313" key="3">
    <source>
        <dbReference type="Proteomes" id="UP001066276"/>
    </source>
</evidence>
<evidence type="ECO:0000313" key="2">
    <source>
        <dbReference type="EMBL" id="KAJ1137757.1"/>
    </source>
</evidence>
<sequence>MRFKKKLKSSHPVRRSSDSDAHRQLSAIRNASCSSVSMPDVTGSHPTLVAKKDTVKAQLLVGSLLDLSDGLQEIQLGLDEA</sequence>
<feature type="compositionally biased region" description="Basic residues" evidence="1">
    <location>
        <begin position="1"/>
        <end position="14"/>
    </location>
</feature>
<comment type="caution">
    <text evidence="2">The sequence shown here is derived from an EMBL/GenBank/DDBJ whole genome shotgun (WGS) entry which is preliminary data.</text>
</comment>
<evidence type="ECO:0000256" key="1">
    <source>
        <dbReference type="SAM" id="MobiDB-lite"/>
    </source>
</evidence>
<organism evidence="2 3">
    <name type="scientific">Pleurodeles waltl</name>
    <name type="common">Iberian ribbed newt</name>
    <dbReference type="NCBI Taxonomy" id="8319"/>
    <lineage>
        <taxon>Eukaryota</taxon>
        <taxon>Metazoa</taxon>
        <taxon>Chordata</taxon>
        <taxon>Craniata</taxon>
        <taxon>Vertebrata</taxon>
        <taxon>Euteleostomi</taxon>
        <taxon>Amphibia</taxon>
        <taxon>Batrachia</taxon>
        <taxon>Caudata</taxon>
        <taxon>Salamandroidea</taxon>
        <taxon>Salamandridae</taxon>
        <taxon>Pleurodelinae</taxon>
        <taxon>Pleurodeles</taxon>
    </lineage>
</organism>
<reference evidence="2" key="1">
    <citation type="journal article" date="2022" name="bioRxiv">
        <title>Sequencing and chromosome-scale assembly of the giantPleurodeles waltlgenome.</title>
        <authorList>
            <person name="Brown T."/>
            <person name="Elewa A."/>
            <person name="Iarovenko S."/>
            <person name="Subramanian E."/>
            <person name="Araus A.J."/>
            <person name="Petzold A."/>
            <person name="Susuki M."/>
            <person name="Suzuki K.-i.T."/>
            <person name="Hayashi T."/>
            <person name="Toyoda A."/>
            <person name="Oliveira C."/>
            <person name="Osipova E."/>
            <person name="Leigh N.D."/>
            <person name="Simon A."/>
            <person name="Yun M.H."/>
        </authorList>
    </citation>
    <scope>NUCLEOTIDE SEQUENCE</scope>
    <source>
        <strain evidence="2">20211129_DDA</strain>
        <tissue evidence="2">Liver</tissue>
    </source>
</reference>
<dbReference type="Proteomes" id="UP001066276">
    <property type="component" value="Chromosome 6"/>
</dbReference>
<gene>
    <name evidence="2" type="ORF">NDU88_004153</name>
</gene>